<comment type="caution">
    <text evidence="1">The sequence shown here is derived from an EMBL/GenBank/DDBJ whole genome shotgun (WGS) entry which is preliminary data.</text>
</comment>
<protein>
    <recommendedName>
        <fullName evidence="3">HicB family protein</fullName>
    </recommendedName>
</protein>
<organism evidence="1 2">
    <name type="scientific">Nocardia callitridis</name>
    <dbReference type="NCBI Taxonomy" id="648753"/>
    <lineage>
        <taxon>Bacteria</taxon>
        <taxon>Bacillati</taxon>
        <taxon>Actinomycetota</taxon>
        <taxon>Actinomycetes</taxon>
        <taxon>Mycobacteriales</taxon>
        <taxon>Nocardiaceae</taxon>
        <taxon>Nocardia</taxon>
    </lineage>
</organism>
<reference evidence="2" key="1">
    <citation type="journal article" date="2019" name="Int. J. Syst. Evol. Microbiol.">
        <title>The Global Catalogue of Microorganisms (GCM) 10K type strain sequencing project: providing services to taxonomists for standard genome sequencing and annotation.</title>
        <authorList>
            <consortium name="The Broad Institute Genomics Platform"/>
            <consortium name="The Broad Institute Genome Sequencing Center for Infectious Disease"/>
            <person name="Wu L."/>
            <person name="Ma J."/>
        </authorList>
    </citation>
    <scope>NUCLEOTIDE SEQUENCE [LARGE SCALE GENOMIC DNA]</scope>
    <source>
        <strain evidence="2">JCM 18298</strain>
    </source>
</reference>
<dbReference type="Proteomes" id="UP001500603">
    <property type="component" value="Unassembled WGS sequence"/>
</dbReference>
<evidence type="ECO:0008006" key="3">
    <source>
        <dbReference type="Google" id="ProtNLM"/>
    </source>
</evidence>
<keyword evidence="2" id="KW-1185">Reference proteome</keyword>
<gene>
    <name evidence="1" type="ORF">GCM10023318_52520</name>
</gene>
<dbReference type="RefSeq" id="WP_345498705.1">
    <property type="nucleotide sequence ID" value="NZ_BAABJM010000006.1"/>
</dbReference>
<evidence type="ECO:0000313" key="2">
    <source>
        <dbReference type="Proteomes" id="UP001500603"/>
    </source>
</evidence>
<proteinExistence type="predicted"/>
<evidence type="ECO:0000313" key="1">
    <source>
        <dbReference type="EMBL" id="GAA5065419.1"/>
    </source>
</evidence>
<name>A0ABP9KTC7_9NOCA</name>
<accession>A0ABP9KTC7</accession>
<sequence>MTYKVHVTGRDGRWWAVTVPELGEDALTQARRLAEVEEEARDYIAVTMDVAPSTVEVEVVIDDLGSARNVQERSTWIKAARQLIEQLEQDVQRETKILADELTSEKIPMREIAELVGTTFQRVGQIANTESSPRRSAWSLAAADPTTFDHARRAFAEVSRLASGT</sequence>
<dbReference type="EMBL" id="BAABJM010000006">
    <property type="protein sequence ID" value="GAA5065419.1"/>
    <property type="molecule type" value="Genomic_DNA"/>
</dbReference>